<evidence type="ECO:0000256" key="4">
    <source>
        <dbReference type="SAM" id="MobiDB-lite"/>
    </source>
</evidence>
<dbReference type="GO" id="GO:0022627">
    <property type="term" value="C:cytosolic small ribosomal subunit"/>
    <property type="evidence" value="ECO:0007669"/>
    <property type="project" value="TreeGrafter"/>
</dbReference>
<organism evidence="5 6">
    <name type="scientific">Olpidium bornovanus</name>
    <dbReference type="NCBI Taxonomy" id="278681"/>
    <lineage>
        <taxon>Eukaryota</taxon>
        <taxon>Fungi</taxon>
        <taxon>Fungi incertae sedis</taxon>
        <taxon>Olpidiomycota</taxon>
        <taxon>Olpidiomycotina</taxon>
        <taxon>Olpidiomycetes</taxon>
        <taxon>Olpidiales</taxon>
        <taxon>Olpidiaceae</taxon>
        <taxon>Olpidium</taxon>
    </lineage>
</organism>
<feature type="region of interest" description="Disordered" evidence="4">
    <location>
        <begin position="212"/>
        <end position="234"/>
    </location>
</feature>
<evidence type="ECO:0000256" key="1">
    <source>
        <dbReference type="ARBA" id="ARBA00005251"/>
    </source>
</evidence>
<dbReference type="AlphaFoldDB" id="A0A8H8A104"/>
<dbReference type="GO" id="GO:0003723">
    <property type="term" value="F:RNA binding"/>
    <property type="evidence" value="ECO:0007669"/>
    <property type="project" value="TreeGrafter"/>
</dbReference>
<evidence type="ECO:0000313" key="6">
    <source>
        <dbReference type="Proteomes" id="UP000673691"/>
    </source>
</evidence>
<dbReference type="InterPro" id="IPR036875">
    <property type="entry name" value="Znf_CCHC_sf"/>
</dbReference>
<dbReference type="GO" id="GO:0003735">
    <property type="term" value="F:structural constituent of ribosome"/>
    <property type="evidence" value="ECO:0007669"/>
    <property type="project" value="InterPro"/>
</dbReference>
<dbReference type="Proteomes" id="UP000673691">
    <property type="component" value="Unassembled WGS sequence"/>
</dbReference>
<keyword evidence="3" id="KW-0687">Ribonucleoprotein</keyword>
<keyword evidence="2" id="KW-0689">Ribosomal protein</keyword>
<dbReference type="SUPFAM" id="SSF54211">
    <property type="entry name" value="Ribosomal protein S5 domain 2-like"/>
    <property type="match status" value="1"/>
</dbReference>
<dbReference type="Gene3D" id="3.30.230.10">
    <property type="match status" value="1"/>
</dbReference>
<keyword evidence="6" id="KW-1185">Reference proteome</keyword>
<dbReference type="GO" id="GO:0008270">
    <property type="term" value="F:zinc ion binding"/>
    <property type="evidence" value="ECO:0007669"/>
    <property type="project" value="InterPro"/>
</dbReference>
<accession>A0A8H8A104</accession>
<sequence>AIRQALAKAIVAFYQKYVDEASKKEIKDILIAHDRSLLVADPRRCEPKKFGGAGARARYQKSYRFMTNPPLSFLPPAVNFPPFAYILKNCRFTCPKVVSANFCVILTWWRGQLRLIVGGVICMIILWDADGLVFHFCSGLALADGARLANCVSLEGEGWLSSPPGQRPIGDKKKRLVHGAGAAGASSTKPKSNVEKSKETKTKVTCYSCGKRGRNANECRTPKKQKGAKNLDAKAKSAPTTATVWVLRFYKTPVYGSI</sequence>
<comment type="similarity">
    <text evidence="1">Belongs to the universal ribosomal protein uS9 family.</text>
</comment>
<reference evidence="5 6" key="1">
    <citation type="journal article" name="Sci. Rep.">
        <title>Genome-scale phylogenetic analyses confirm Olpidium as the closest living zoosporic fungus to the non-flagellated, terrestrial fungi.</title>
        <authorList>
            <person name="Chang Y."/>
            <person name="Rochon D."/>
            <person name="Sekimoto S."/>
            <person name="Wang Y."/>
            <person name="Chovatia M."/>
            <person name="Sandor L."/>
            <person name="Salamov A."/>
            <person name="Grigoriev I.V."/>
            <person name="Stajich J.E."/>
            <person name="Spatafora J.W."/>
        </authorList>
    </citation>
    <scope>NUCLEOTIDE SEQUENCE [LARGE SCALE GENOMIC DNA]</scope>
    <source>
        <strain evidence="5">S191</strain>
    </source>
</reference>
<dbReference type="Pfam" id="PF00380">
    <property type="entry name" value="Ribosomal_S9"/>
    <property type="match status" value="1"/>
</dbReference>
<proteinExistence type="inferred from homology"/>
<evidence type="ECO:0008006" key="7">
    <source>
        <dbReference type="Google" id="ProtNLM"/>
    </source>
</evidence>
<dbReference type="EMBL" id="JAEFCI010001225">
    <property type="protein sequence ID" value="KAG5463046.1"/>
    <property type="molecule type" value="Genomic_DNA"/>
</dbReference>
<dbReference type="GO" id="GO:0000462">
    <property type="term" value="P:maturation of SSU-rRNA from tricistronic rRNA transcript (SSU-rRNA, 5.8S rRNA, LSU-rRNA)"/>
    <property type="evidence" value="ECO:0007669"/>
    <property type="project" value="TreeGrafter"/>
</dbReference>
<comment type="caution">
    <text evidence="5">The sequence shown here is derived from an EMBL/GenBank/DDBJ whole genome shotgun (WGS) entry which is preliminary data.</text>
</comment>
<dbReference type="PANTHER" id="PTHR21569:SF16">
    <property type="entry name" value="RIBOSOMAL PROTEIN S16"/>
    <property type="match status" value="1"/>
</dbReference>
<evidence type="ECO:0000256" key="2">
    <source>
        <dbReference type="ARBA" id="ARBA00022980"/>
    </source>
</evidence>
<feature type="non-terminal residue" evidence="5">
    <location>
        <position position="1"/>
    </location>
</feature>
<dbReference type="GO" id="GO:0006412">
    <property type="term" value="P:translation"/>
    <property type="evidence" value="ECO:0007669"/>
    <property type="project" value="InterPro"/>
</dbReference>
<dbReference type="SUPFAM" id="SSF57756">
    <property type="entry name" value="Retrovirus zinc finger-like domains"/>
    <property type="match status" value="1"/>
</dbReference>
<dbReference type="InterPro" id="IPR000754">
    <property type="entry name" value="Ribosomal_uS9"/>
</dbReference>
<evidence type="ECO:0000313" key="5">
    <source>
        <dbReference type="EMBL" id="KAG5463046.1"/>
    </source>
</evidence>
<name>A0A8H8A104_9FUNG</name>
<dbReference type="OrthoDB" id="426865at2759"/>
<dbReference type="PANTHER" id="PTHR21569">
    <property type="entry name" value="RIBOSOMAL PROTEIN S9"/>
    <property type="match status" value="1"/>
</dbReference>
<dbReference type="InterPro" id="IPR020568">
    <property type="entry name" value="Ribosomal_Su5_D2-typ_SF"/>
</dbReference>
<evidence type="ECO:0000256" key="3">
    <source>
        <dbReference type="ARBA" id="ARBA00023274"/>
    </source>
</evidence>
<gene>
    <name evidence="5" type="ORF">BJ554DRAFT_2159</name>
</gene>
<dbReference type="InterPro" id="IPR014721">
    <property type="entry name" value="Ribsml_uS5_D2-typ_fold_subgr"/>
</dbReference>
<protein>
    <recommendedName>
        <fullName evidence="7">CCHC-type domain-containing protein</fullName>
    </recommendedName>
</protein>